<dbReference type="Pfam" id="PF13439">
    <property type="entry name" value="Glyco_transf_4"/>
    <property type="match status" value="1"/>
</dbReference>
<dbReference type="InterPro" id="IPR001296">
    <property type="entry name" value="Glyco_trans_1"/>
</dbReference>
<dbReference type="Gene3D" id="3.40.50.2000">
    <property type="entry name" value="Glycogen Phosphorylase B"/>
    <property type="match status" value="2"/>
</dbReference>
<dbReference type="InterPro" id="IPR028098">
    <property type="entry name" value="Glyco_trans_4-like_N"/>
</dbReference>
<name>A0A918D5W0_9BACI</name>
<keyword evidence="3" id="KW-0808">Transferase</keyword>
<reference evidence="3" key="1">
    <citation type="journal article" date="2014" name="Int. J. Syst. Evol. Microbiol.">
        <title>Complete genome sequence of Corynebacterium casei LMG S-19264T (=DSM 44701T), isolated from a smear-ripened cheese.</title>
        <authorList>
            <consortium name="US DOE Joint Genome Institute (JGI-PGF)"/>
            <person name="Walter F."/>
            <person name="Albersmeier A."/>
            <person name="Kalinowski J."/>
            <person name="Ruckert C."/>
        </authorList>
    </citation>
    <scope>NUCLEOTIDE SEQUENCE</scope>
    <source>
        <strain evidence="3">JCM 17251</strain>
    </source>
</reference>
<accession>A0A918D5W0</accession>
<gene>
    <name evidence="3" type="primary">cps2I</name>
    <name evidence="3" type="ORF">GCM10007971_37240</name>
</gene>
<reference evidence="3" key="2">
    <citation type="submission" date="2020-09" db="EMBL/GenBank/DDBJ databases">
        <authorList>
            <person name="Sun Q."/>
            <person name="Ohkuma M."/>
        </authorList>
    </citation>
    <scope>NUCLEOTIDE SEQUENCE</scope>
    <source>
        <strain evidence="3">JCM 17251</strain>
    </source>
</reference>
<dbReference type="InterPro" id="IPR050194">
    <property type="entry name" value="Glycosyltransferase_grp1"/>
</dbReference>
<evidence type="ECO:0000313" key="3">
    <source>
        <dbReference type="EMBL" id="GGN66873.1"/>
    </source>
</evidence>
<dbReference type="PANTHER" id="PTHR45947">
    <property type="entry name" value="SULFOQUINOVOSYL TRANSFERASE SQD2"/>
    <property type="match status" value="1"/>
</dbReference>
<keyword evidence="4" id="KW-1185">Reference proteome</keyword>
<feature type="domain" description="Glycosyl transferase family 1" evidence="1">
    <location>
        <begin position="203"/>
        <end position="357"/>
    </location>
</feature>
<feature type="domain" description="Glycosyltransferase subfamily 4-like N-terminal" evidence="2">
    <location>
        <begin position="15"/>
        <end position="186"/>
    </location>
</feature>
<evidence type="ECO:0000259" key="1">
    <source>
        <dbReference type="Pfam" id="PF00534"/>
    </source>
</evidence>
<dbReference type="GO" id="GO:0016757">
    <property type="term" value="F:glycosyltransferase activity"/>
    <property type="evidence" value="ECO:0007669"/>
    <property type="project" value="InterPro"/>
</dbReference>
<dbReference type="CDD" id="cd03801">
    <property type="entry name" value="GT4_PimA-like"/>
    <property type="match status" value="1"/>
</dbReference>
<dbReference type="PANTHER" id="PTHR45947:SF3">
    <property type="entry name" value="SULFOQUINOVOSYL TRANSFERASE SQD2"/>
    <property type="match status" value="1"/>
</dbReference>
<dbReference type="Pfam" id="PF00534">
    <property type="entry name" value="Glycos_transf_1"/>
    <property type="match status" value="1"/>
</dbReference>
<organism evidence="3 4">
    <name type="scientific">Oceanobacillus indicireducens</name>
    <dbReference type="NCBI Taxonomy" id="1004261"/>
    <lineage>
        <taxon>Bacteria</taxon>
        <taxon>Bacillati</taxon>
        <taxon>Bacillota</taxon>
        <taxon>Bacilli</taxon>
        <taxon>Bacillales</taxon>
        <taxon>Bacillaceae</taxon>
        <taxon>Oceanobacillus</taxon>
    </lineage>
</organism>
<proteinExistence type="predicted"/>
<sequence>MKVCFFPHYSKTYQNGATLSLLNIANELVEKGIEVIIIQPNKNLIYPIDNEKIKCISVPAYSMRAPVNYHGLISSFKGMIKTLYNWYSMKKVLSILKKEKPDIIHINGLDSGIGAQVALKLDIPFVWHIRQLLAEDLGMRVRNEKHIYKLLQKADSVIAISDTVKSKFETLLNKDLKLIPNGIPLENYKIEENVRFSNQVVNLLLAGRIIRQKGQFDAVKAIDHLVKTGVKNIHLTIAGNSEDIEYVEKIKKYIYNQGLHDYIEIIEHVDNLKKIREKCDIGLVCSKKEAFGRVTIETMVSRMLVIGANTGGTIEIIEDNVTGLLYQEGDYLSLARKIKFAIENKQDMASIIEKGYETALENYSISSVVNQIVELYHTIQNGKL</sequence>
<evidence type="ECO:0000259" key="2">
    <source>
        <dbReference type="Pfam" id="PF13439"/>
    </source>
</evidence>
<dbReference type="AlphaFoldDB" id="A0A918D5W0"/>
<protein>
    <submittedName>
        <fullName evidence="3">Glycosyl transferase family 1</fullName>
    </submittedName>
</protein>
<dbReference type="RefSeq" id="WP_188859618.1">
    <property type="nucleotide sequence ID" value="NZ_BMOS01000050.1"/>
</dbReference>
<comment type="caution">
    <text evidence="3">The sequence shown here is derived from an EMBL/GenBank/DDBJ whole genome shotgun (WGS) entry which is preliminary data.</text>
</comment>
<dbReference type="Proteomes" id="UP000624041">
    <property type="component" value="Unassembled WGS sequence"/>
</dbReference>
<evidence type="ECO:0000313" key="4">
    <source>
        <dbReference type="Proteomes" id="UP000624041"/>
    </source>
</evidence>
<dbReference type="EMBL" id="BMOS01000050">
    <property type="protein sequence ID" value="GGN66873.1"/>
    <property type="molecule type" value="Genomic_DNA"/>
</dbReference>
<dbReference type="SUPFAM" id="SSF53756">
    <property type="entry name" value="UDP-Glycosyltransferase/glycogen phosphorylase"/>
    <property type="match status" value="1"/>
</dbReference>